<comment type="caution">
    <text evidence="1">The sequence shown here is derived from an EMBL/GenBank/DDBJ whole genome shotgun (WGS) entry which is preliminary data.</text>
</comment>
<accession>A0A9D4UUD4</accession>
<sequence length="131" mass="14986">MHTTRLCNHPYYSTLYNIYDKLQQENLENLLYLEQKSSILWQSIQDATCKPATMGSRFPSNLISSSQQAWTPGMAKKAIIGCQDSGYFMLAVLIINKRSSVSSSGWAGLWHDWLMPQRFAFYSQLGVKCHL</sequence>
<keyword evidence="2" id="KW-1185">Reference proteome</keyword>
<proteinExistence type="predicted"/>
<name>A0A9D4UUD4_ADICA</name>
<evidence type="ECO:0000313" key="2">
    <source>
        <dbReference type="Proteomes" id="UP000886520"/>
    </source>
</evidence>
<reference evidence="1" key="1">
    <citation type="submission" date="2021-01" db="EMBL/GenBank/DDBJ databases">
        <title>Adiantum capillus-veneris genome.</title>
        <authorList>
            <person name="Fang Y."/>
            <person name="Liao Q."/>
        </authorList>
    </citation>
    <scope>NUCLEOTIDE SEQUENCE</scope>
    <source>
        <strain evidence="1">H3</strain>
        <tissue evidence="1">Leaf</tissue>
    </source>
</reference>
<gene>
    <name evidence="1" type="ORF">GOP47_0012084</name>
</gene>
<protein>
    <submittedName>
        <fullName evidence="1">Uncharacterized protein</fullName>
    </submittedName>
</protein>
<dbReference type="Proteomes" id="UP000886520">
    <property type="component" value="Chromosome 11"/>
</dbReference>
<evidence type="ECO:0000313" key="1">
    <source>
        <dbReference type="EMBL" id="KAI5074071.1"/>
    </source>
</evidence>
<dbReference type="AlphaFoldDB" id="A0A9D4UUD4"/>
<organism evidence="1 2">
    <name type="scientific">Adiantum capillus-veneris</name>
    <name type="common">Maidenhair fern</name>
    <dbReference type="NCBI Taxonomy" id="13818"/>
    <lineage>
        <taxon>Eukaryota</taxon>
        <taxon>Viridiplantae</taxon>
        <taxon>Streptophyta</taxon>
        <taxon>Embryophyta</taxon>
        <taxon>Tracheophyta</taxon>
        <taxon>Polypodiopsida</taxon>
        <taxon>Polypodiidae</taxon>
        <taxon>Polypodiales</taxon>
        <taxon>Pteridineae</taxon>
        <taxon>Pteridaceae</taxon>
        <taxon>Vittarioideae</taxon>
        <taxon>Adiantum</taxon>
    </lineage>
</organism>
<dbReference type="EMBL" id="JABFUD020000011">
    <property type="protein sequence ID" value="KAI5074071.1"/>
    <property type="molecule type" value="Genomic_DNA"/>
</dbReference>